<dbReference type="GO" id="GO:0009063">
    <property type="term" value="P:amino acid catabolic process"/>
    <property type="evidence" value="ECO:0007669"/>
    <property type="project" value="InterPro"/>
</dbReference>
<dbReference type="Gene3D" id="3.20.20.120">
    <property type="entry name" value="Enolase-like C-terminal domain"/>
    <property type="match status" value="1"/>
</dbReference>
<dbReference type="EMBL" id="CP013979">
    <property type="protein sequence ID" value="ANJ27802.1"/>
    <property type="molecule type" value="Genomic_DNA"/>
</dbReference>
<dbReference type="Pfam" id="PF02746">
    <property type="entry name" value="MR_MLE_N"/>
    <property type="match status" value="1"/>
</dbReference>
<dbReference type="PROSITE" id="PS00908">
    <property type="entry name" value="MR_MLE_1"/>
    <property type="match status" value="1"/>
</dbReference>
<dbReference type="PROSITE" id="PS00909">
    <property type="entry name" value="MR_MLE_2"/>
    <property type="match status" value="1"/>
</dbReference>
<dbReference type="CDD" id="cd03316">
    <property type="entry name" value="MR_like"/>
    <property type="match status" value="1"/>
</dbReference>
<evidence type="ECO:0000259" key="2">
    <source>
        <dbReference type="SMART" id="SM00922"/>
    </source>
</evidence>
<keyword evidence="1" id="KW-0456">Lyase</keyword>
<evidence type="ECO:0000313" key="3">
    <source>
        <dbReference type="EMBL" id="ANJ27802.1"/>
    </source>
</evidence>
<dbReference type="SFLD" id="SFLDS00001">
    <property type="entry name" value="Enolase"/>
    <property type="match status" value="1"/>
</dbReference>
<dbReference type="InterPro" id="IPR013341">
    <property type="entry name" value="Mandelate_racemase_N_dom"/>
</dbReference>
<dbReference type="SMART" id="SM00922">
    <property type="entry name" value="MR_MLE"/>
    <property type="match status" value="1"/>
</dbReference>
<reference evidence="4" key="2">
    <citation type="submission" date="2016-01" db="EMBL/GenBank/DDBJ databases">
        <title>Complete genome sequence of Agromyces aureus AR33T and comparison with related organisms.</title>
        <authorList>
            <person name="Corretto E."/>
            <person name="Antonielli L."/>
            <person name="Sessitsch A."/>
            <person name="Brader G."/>
        </authorList>
    </citation>
    <scope>NUCLEOTIDE SEQUENCE [LARGE SCALE GENOMIC DNA]</scope>
    <source>
        <strain evidence="4">AR33</strain>
    </source>
</reference>
<dbReference type="InterPro" id="IPR013342">
    <property type="entry name" value="Mandelate_racemase_C"/>
</dbReference>
<dbReference type="PANTHER" id="PTHR48080">
    <property type="entry name" value="D-GALACTONATE DEHYDRATASE-RELATED"/>
    <property type="match status" value="1"/>
</dbReference>
<dbReference type="STRING" id="453304.ATC03_14870"/>
<dbReference type="KEGG" id="agy:ATC03_14870"/>
<evidence type="ECO:0000256" key="1">
    <source>
        <dbReference type="ARBA" id="ARBA00023239"/>
    </source>
</evidence>
<reference evidence="3 4" key="1">
    <citation type="journal article" date="2016" name="Int. J. Syst. Evol. Microbiol.">
        <title>Agromyces aureus sp. nov., isolated from the rhizosphere of Salix caprea L. grown in a heavy-metal-contaminated soil.</title>
        <authorList>
            <person name="Corretto E."/>
            <person name="Antonielli L."/>
            <person name="Sessitsch A."/>
            <person name="Compant S."/>
            <person name="Gorfer M."/>
            <person name="Kuffner M."/>
            <person name="Brader G."/>
        </authorList>
    </citation>
    <scope>NUCLEOTIDE SEQUENCE [LARGE SCALE GENOMIC DNA]</scope>
    <source>
        <strain evidence="3 4">AR33</strain>
    </source>
</reference>
<dbReference type="PANTHER" id="PTHR48080:SF2">
    <property type="entry name" value="D-GALACTONATE DEHYDRATASE"/>
    <property type="match status" value="1"/>
</dbReference>
<organism evidence="3 4">
    <name type="scientific">Agromyces aureus</name>
    <dbReference type="NCBI Taxonomy" id="453304"/>
    <lineage>
        <taxon>Bacteria</taxon>
        <taxon>Bacillati</taxon>
        <taxon>Actinomycetota</taxon>
        <taxon>Actinomycetes</taxon>
        <taxon>Micrococcales</taxon>
        <taxon>Microbacteriaceae</taxon>
        <taxon>Agromyces</taxon>
    </lineage>
</organism>
<dbReference type="OrthoDB" id="9802699at2"/>
<evidence type="ECO:0000313" key="4">
    <source>
        <dbReference type="Proteomes" id="UP000078437"/>
    </source>
</evidence>
<protein>
    <recommendedName>
        <fullName evidence="2">Mandelate racemase/muconate lactonizing enzyme C-terminal domain-containing protein</fullName>
    </recommendedName>
</protein>
<accession>A0A191WHV4</accession>
<proteinExistence type="predicted"/>
<keyword evidence="4" id="KW-1185">Reference proteome</keyword>
<dbReference type="GO" id="GO:0016829">
    <property type="term" value="F:lyase activity"/>
    <property type="evidence" value="ECO:0007669"/>
    <property type="project" value="UniProtKB-KW"/>
</dbReference>
<dbReference type="InterPro" id="IPR029065">
    <property type="entry name" value="Enolase_C-like"/>
</dbReference>
<dbReference type="InterPro" id="IPR034593">
    <property type="entry name" value="DgoD-like"/>
</dbReference>
<dbReference type="SUPFAM" id="SSF54826">
    <property type="entry name" value="Enolase N-terminal domain-like"/>
    <property type="match status" value="1"/>
</dbReference>
<name>A0A191WHV4_9MICO</name>
<dbReference type="AlphaFoldDB" id="A0A191WHV4"/>
<gene>
    <name evidence="3" type="ORF">ATC03_14870</name>
</gene>
<dbReference type="SUPFAM" id="SSF51604">
    <property type="entry name" value="Enolase C-terminal domain-like"/>
    <property type="match status" value="1"/>
</dbReference>
<dbReference type="InterPro" id="IPR036849">
    <property type="entry name" value="Enolase-like_C_sf"/>
</dbReference>
<dbReference type="Gene3D" id="3.30.390.10">
    <property type="entry name" value="Enolase-like, N-terminal domain"/>
    <property type="match status" value="1"/>
</dbReference>
<dbReference type="InterPro" id="IPR029017">
    <property type="entry name" value="Enolase-like_N"/>
</dbReference>
<dbReference type="Pfam" id="PF13378">
    <property type="entry name" value="MR_MLE_C"/>
    <property type="match status" value="1"/>
</dbReference>
<dbReference type="RefSeq" id="WP_067878730.1">
    <property type="nucleotide sequence ID" value="NZ_CP013979.1"/>
</dbReference>
<dbReference type="Proteomes" id="UP000078437">
    <property type="component" value="Chromosome"/>
</dbReference>
<dbReference type="InterPro" id="IPR018110">
    <property type="entry name" value="Mandel_Rmase/mucon_lact_enz_CS"/>
</dbReference>
<sequence length="400" mass="43013">MSIPDTLDISIPADAGALRIASIEAIPLFAPFARLSPNGEVPSWLLQPAASHRTLERRGQYSTLIRVRTEDGVEGVGECYGLPAPKVTAQIVRDIIAPLLIGEDAAATDHLWSRVFSSMSGGGQVRGYFLEAMSGVDVALWDLKGKALGKPVHSLLGGPHRSRVDVYASPVPMLDDPAHSADYARSFTEQGFTALKLKLGRGRAVDLAHARAVREAIGDDRQLLVDLNCAYTADRAVDVVRGLVDLGITWIEEPVAVDDVDGYRRIRESMPVSLVNGETLFTRWDLRPFLVGGAVDVVMPNLARAGGITEARKLAALCETFHVDIAPHGVGSAVGLAAALQLSAAIPNFRIYEYNRLPNPLRDALTVEPFDFDGPTLAVPTAPGLGIELDWDAVDAFRAE</sequence>
<feature type="domain" description="Mandelate racemase/muconate lactonizing enzyme C-terminal" evidence="2">
    <location>
        <begin position="177"/>
        <end position="273"/>
    </location>
</feature>